<dbReference type="STRING" id="6211.A0A068YKJ4"/>
<gene>
    <name evidence="8" type="ORF">EmuJ_001159500</name>
</gene>
<dbReference type="OrthoDB" id="5963193at2759"/>
<dbReference type="AlphaFoldDB" id="A0A068YKJ4"/>
<feature type="transmembrane region" description="Helical" evidence="6">
    <location>
        <begin position="308"/>
        <end position="328"/>
    </location>
</feature>
<feature type="transmembrane region" description="Helical" evidence="6">
    <location>
        <begin position="186"/>
        <end position="214"/>
    </location>
</feature>
<reference evidence="8" key="1">
    <citation type="journal article" date="2013" name="Nature">
        <title>The genomes of four tapeworm species reveal adaptations to parasitism.</title>
        <authorList>
            <person name="Tsai I.J."/>
            <person name="Zarowiecki M."/>
            <person name="Holroyd N."/>
            <person name="Garciarrubio A."/>
            <person name="Sanchez-Flores A."/>
            <person name="Brooks K.L."/>
            <person name="Tracey A."/>
            <person name="Bobes R.J."/>
            <person name="Fragoso G."/>
            <person name="Sciutto E."/>
            <person name="Aslett M."/>
            <person name="Beasley H."/>
            <person name="Bennett H.M."/>
            <person name="Cai J."/>
            <person name="Camicia F."/>
            <person name="Clark R."/>
            <person name="Cucher M."/>
            <person name="De Silva N."/>
            <person name="Day T.A."/>
            <person name="Deplazes P."/>
            <person name="Estrada K."/>
            <person name="Fernandez C."/>
            <person name="Holland P.W."/>
            <person name="Hou J."/>
            <person name="Hu S."/>
            <person name="Huckvale T."/>
            <person name="Hung S.S."/>
            <person name="Kamenetzky L."/>
            <person name="Keane J.A."/>
            <person name="Kiss F."/>
            <person name="Koziol U."/>
            <person name="Lambert O."/>
            <person name="Liu K."/>
            <person name="Luo X."/>
            <person name="Luo Y."/>
            <person name="Macchiaroli N."/>
            <person name="Nichol S."/>
            <person name="Paps J."/>
            <person name="Parkinson J."/>
            <person name="Pouchkina-Stantcheva N."/>
            <person name="Riddiford N."/>
            <person name="Rosenzvit M."/>
            <person name="Salinas G."/>
            <person name="Wasmuth J.D."/>
            <person name="Zamanian M."/>
            <person name="Zheng Y."/>
            <person name="Cai X."/>
            <person name="Soberon X."/>
            <person name="Olson P.D."/>
            <person name="Laclette J.P."/>
            <person name="Brehm K."/>
            <person name="Berriman M."/>
            <person name="Garciarrubio A."/>
            <person name="Bobes R.J."/>
            <person name="Fragoso G."/>
            <person name="Sanchez-Flores A."/>
            <person name="Estrada K."/>
            <person name="Cevallos M.A."/>
            <person name="Morett E."/>
            <person name="Gonzalez V."/>
            <person name="Portillo T."/>
            <person name="Ochoa-Leyva A."/>
            <person name="Jose M.V."/>
            <person name="Sciutto E."/>
            <person name="Landa A."/>
            <person name="Jimenez L."/>
            <person name="Valdes V."/>
            <person name="Carrero J.C."/>
            <person name="Larralde C."/>
            <person name="Morales-Montor J."/>
            <person name="Limon-Lason J."/>
            <person name="Soberon X."/>
            <person name="Laclette J.P."/>
        </authorList>
    </citation>
    <scope>NUCLEOTIDE SEQUENCE [LARGE SCALE GENOMIC DNA]</scope>
</reference>
<evidence type="ECO:0000256" key="7">
    <source>
        <dbReference type="SAM" id="SignalP"/>
    </source>
</evidence>
<sequence length="492" mass="54699">MGCILSCLACCFCNAATSVCCKCLPSCKNSTLTRLFYGLVLLIVITFSCICLSPEVEKLLRKIPSLCPGGSDDLCGLITGYGAVYRMCFALTLFFFVFSLCMINVKSSHDFRAAIHNGFWFFKIIAIVGIMIGAFFIRDPMFLYIWMIFGMIGASLLILLQLLLLIDFAHSWNEKWTEAYNETHYRGYACGLVSSTVFFYAVSIAAAILFYVFFGSSPSCHLGKMLISINLILCVTLSVISILPFVQENLPSSGLLQPSFISVYIMYLTWSALVNIPEVECNPTLRKVNTTTVVNGKPVVVVTADLNFGWQTAISLSILVFSVIWSSFRTSSHSTVGRLTMAPTLISDTPNAVDTETGTGRGDQTVWDNESDGVAYSYAMFHFMMLLATLFVMMSITNWYQPDKHTALLSANNASFWVKAVSSWACVAIYVIYLAWARRFPCSLSPSLSIHTLTGRDCAALSCRNCCFSFIHFLNKLPFPILICRYSCVKLR</sequence>
<dbReference type="Proteomes" id="UP000017246">
    <property type="component" value="Unassembled WGS sequence"/>
</dbReference>
<keyword evidence="7" id="KW-0732">Signal</keyword>
<dbReference type="OMA" id="KSPQWWD"/>
<comment type="subcellular location">
    <subcellularLocation>
        <location evidence="1">Membrane</location>
        <topology evidence="1">Multi-pass membrane protein</topology>
    </subcellularLocation>
</comment>
<feature type="signal peptide" evidence="7">
    <location>
        <begin position="1"/>
        <end position="18"/>
    </location>
</feature>
<keyword evidence="3 6" id="KW-0812">Transmembrane</keyword>
<feature type="transmembrane region" description="Helical" evidence="6">
    <location>
        <begin position="144"/>
        <end position="166"/>
    </location>
</feature>
<evidence type="ECO:0000313" key="9">
    <source>
        <dbReference type="Proteomes" id="UP000017246"/>
    </source>
</evidence>
<feature type="transmembrane region" description="Helical" evidence="6">
    <location>
        <begin position="375"/>
        <end position="396"/>
    </location>
</feature>
<keyword evidence="9" id="KW-1185">Reference proteome</keyword>
<dbReference type="eggNOG" id="KOG2592">
    <property type="taxonomic scope" value="Eukaryota"/>
</dbReference>
<feature type="transmembrane region" description="Helical" evidence="6">
    <location>
        <begin position="31"/>
        <end position="53"/>
    </location>
</feature>
<dbReference type="InterPro" id="IPR005016">
    <property type="entry name" value="TDE1/TMS"/>
</dbReference>
<feature type="transmembrane region" description="Helical" evidence="6">
    <location>
        <begin position="118"/>
        <end position="137"/>
    </location>
</feature>
<name>A0A068YKJ4_ECHMU</name>
<accession>A0A068YKJ4</accession>
<dbReference type="PANTHER" id="PTHR10383:SF9">
    <property type="entry name" value="SERINE INCORPORATOR, ISOFORM F"/>
    <property type="match status" value="1"/>
</dbReference>
<evidence type="ECO:0000256" key="5">
    <source>
        <dbReference type="ARBA" id="ARBA00023136"/>
    </source>
</evidence>
<feature type="transmembrane region" description="Helical" evidence="6">
    <location>
        <begin position="226"/>
        <end position="246"/>
    </location>
</feature>
<comment type="similarity">
    <text evidence="2">Belongs to the TDE1 family.</text>
</comment>
<protein>
    <submittedName>
        <fullName evidence="8">Serine incorporator 1</fullName>
    </submittedName>
</protein>
<reference evidence="8" key="2">
    <citation type="submission" date="2015-11" db="EMBL/GenBank/DDBJ databases">
        <authorList>
            <person name="Zhang Y."/>
            <person name="Guo Z."/>
        </authorList>
    </citation>
    <scope>NUCLEOTIDE SEQUENCE</scope>
</reference>
<evidence type="ECO:0000256" key="6">
    <source>
        <dbReference type="SAM" id="Phobius"/>
    </source>
</evidence>
<dbReference type="PANTHER" id="PTHR10383">
    <property type="entry name" value="SERINE INCORPORATOR"/>
    <property type="match status" value="1"/>
</dbReference>
<evidence type="ECO:0000256" key="3">
    <source>
        <dbReference type="ARBA" id="ARBA00022692"/>
    </source>
</evidence>
<evidence type="ECO:0000256" key="4">
    <source>
        <dbReference type="ARBA" id="ARBA00022989"/>
    </source>
</evidence>
<proteinExistence type="inferred from homology"/>
<keyword evidence="4 6" id="KW-1133">Transmembrane helix</keyword>
<feature type="transmembrane region" description="Helical" evidence="6">
    <location>
        <begin position="416"/>
        <end position="436"/>
    </location>
</feature>
<evidence type="ECO:0000256" key="1">
    <source>
        <dbReference type="ARBA" id="ARBA00004141"/>
    </source>
</evidence>
<evidence type="ECO:0000313" key="8">
    <source>
        <dbReference type="EMBL" id="CDS43792.1"/>
    </source>
</evidence>
<feature type="chain" id="PRO_5009741809" evidence="7">
    <location>
        <begin position="19"/>
        <end position="492"/>
    </location>
</feature>
<organism evidence="8 9">
    <name type="scientific">Echinococcus multilocularis</name>
    <name type="common">Fox tapeworm</name>
    <dbReference type="NCBI Taxonomy" id="6211"/>
    <lineage>
        <taxon>Eukaryota</taxon>
        <taxon>Metazoa</taxon>
        <taxon>Spiralia</taxon>
        <taxon>Lophotrochozoa</taxon>
        <taxon>Platyhelminthes</taxon>
        <taxon>Cestoda</taxon>
        <taxon>Eucestoda</taxon>
        <taxon>Cyclophyllidea</taxon>
        <taxon>Taeniidae</taxon>
        <taxon>Echinococcus</taxon>
    </lineage>
</organism>
<keyword evidence="5 6" id="KW-0472">Membrane</keyword>
<feature type="transmembrane region" description="Helical" evidence="6">
    <location>
        <begin position="74"/>
        <end position="98"/>
    </location>
</feature>
<dbReference type="Pfam" id="PF03348">
    <property type="entry name" value="Serinc"/>
    <property type="match status" value="1"/>
</dbReference>
<dbReference type="GO" id="GO:0016020">
    <property type="term" value="C:membrane"/>
    <property type="evidence" value="ECO:0007669"/>
    <property type="project" value="UniProtKB-SubCell"/>
</dbReference>
<evidence type="ECO:0000256" key="2">
    <source>
        <dbReference type="ARBA" id="ARBA00006665"/>
    </source>
</evidence>
<dbReference type="EMBL" id="LN901743">
    <property type="protein sequence ID" value="CDS43792.1"/>
    <property type="molecule type" value="Genomic_DNA"/>
</dbReference>